<evidence type="ECO:0000313" key="5">
    <source>
        <dbReference type="EMBL" id="SDJ09424.1"/>
    </source>
</evidence>
<name>A0A1G8QXG3_9BACI</name>
<dbReference type="Pfam" id="PF13490">
    <property type="entry name" value="zf-HC2"/>
    <property type="match status" value="1"/>
</dbReference>
<keyword evidence="3" id="KW-1133">Transmembrane helix</keyword>
<dbReference type="EMBL" id="FNDU01000023">
    <property type="protein sequence ID" value="SDJ09424.1"/>
    <property type="molecule type" value="Genomic_DNA"/>
</dbReference>
<evidence type="ECO:0000256" key="1">
    <source>
        <dbReference type="ARBA" id="ARBA00024353"/>
    </source>
</evidence>
<dbReference type="OrthoDB" id="9782842at2"/>
<gene>
    <name evidence="5" type="ORF">SAMN05216352_1237</name>
</gene>
<keyword evidence="3" id="KW-0812">Transmembrane</keyword>
<evidence type="ECO:0000313" key="6">
    <source>
        <dbReference type="Proteomes" id="UP000199017"/>
    </source>
</evidence>
<dbReference type="InterPro" id="IPR041916">
    <property type="entry name" value="Anti_sigma_zinc_sf"/>
</dbReference>
<dbReference type="STRING" id="930129.SAMN05216352_1237"/>
<evidence type="ECO:0000256" key="2">
    <source>
        <dbReference type="ARBA" id="ARBA00024438"/>
    </source>
</evidence>
<evidence type="ECO:0000259" key="4">
    <source>
        <dbReference type="Pfam" id="PF13490"/>
    </source>
</evidence>
<dbReference type="Proteomes" id="UP000199017">
    <property type="component" value="Unassembled WGS sequence"/>
</dbReference>
<sequence length="212" mass="24097">MACNKEYETQLHKYLDGEMIDSERTEFHNHLDACEECAAHYKELKKAVMLVQSSSHIEAPEGFTEAVMERLPVKKKRKNWKKWMRQHPILVAASLFVFLMTSSVLSVWVDQSGEELTVIGSQDVEIDRDNGMVVVPEGEIVEGDLFVKNGRVEVEGEITGDLTVINGDQYLASAGKVSGEIEEVDQALEWIWYHTKRITSDVFSFGEEKNNE</sequence>
<keyword evidence="6" id="KW-1185">Reference proteome</keyword>
<dbReference type="Gene3D" id="1.10.10.1320">
    <property type="entry name" value="Anti-sigma factor, zinc-finger domain"/>
    <property type="match status" value="1"/>
</dbReference>
<feature type="domain" description="Putative zinc-finger" evidence="4">
    <location>
        <begin position="5"/>
        <end position="38"/>
    </location>
</feature>
<dbReference type="InterPro" id="IPR027383">
    <property type="entry name" value="Znf_put"/>
</dbReference>
<keyword evidence="3" id="KW-0472">Membrane</keyword>
<feature type="transmembrane region" description="Helical" evidence="3">
    <location>
        <begin position="89"/>
        <end position="109"/>
    </location>
</feature>
<reference evidence="5 6" key="1">
    <citation type="submission" date="2016-10" db="EMBL/GenBank/DDBJ databases">
        <authorList>
            <person name="de Groot N.N."/>
        </authorList>
    </citation>
    <scope>NUCLEOTIDE SEQUENCE [LARGE SCALE GENOMIC DNA]</scope>
    <source>
        <strain evidence="6">P4B,CCM 7963,CECT 7998,DSM 25260,IBRC-M 10614,KCTC 13821</strain>
    </source>
</reference>
<accession>A0A1G8QXG3</accession>
<comment type="similarity">
    <text evidence="1">Belongs to the zinc-associated anti-sigma factor (ZAS) superfamily. Anti-sigma-W factor family.</text>
</comment>
<evidence type="ECO:0000256" key="3">
    <source>
        <dbReference type="SAM" id="Phobius"/>
    </source>
</evidence>
<organism evidence="5 6">
    <name type="scientific">Alteribacillus bidgolensis</name>
    <dbReference type="NCBI Taxonomy" id="930129"/>
    <lineage>
        <taxon>Bacteria</taxon>
        <taxon>Bacillati</taxon>
        <taxon>Bacillota</taxon>
        <taxon>Bacilli</taxon>
        <taxon>Bacillales</taxon>
        <taxon>Bacillaceae</taxon>
        <taxon>Alteribacillus</taxon>
    </lineage>
</organism>
<dbReference type="AlphaFoldDB" id="A0A1G8QXG3"/>
<protein>
    <recommendedName>
        <fullName evidence="2">Anti-sigma-W factor RsiW</fullName>
    </recommendedName>
</protein>
<dbReference type="RefSeq" id="WP_091588036.1">
    <property type="nucleotide sequence ID" value="NZ_FNDU01000023.1"/>
</dbReference>
<proteinExistence type="inferred from homology"/>